<dbReference type="SMART" id="SM00382">
    <property type="entry name" value="AAA"/>
    <property type="match status" value="1"/>
</dbReference>
<feature type="domain" description="ABC transporter" evidence="5">
    <location>
        <begin position="21"/>
        <end position="237"/>
    </location>
</feature>
<keyword evidence="2" id="KW-0813">Transport</keyword>
<evidence type="ECO:0000256" key="3">
    <source>
        <dbReference type="ARBA" id="ARBA00022741"/>
    </source>
</evidence>
<evidence type="ECO:0000313" key="6">
    <source>
        <dbReference type="EMBL" id="MXR51595.1"/>
    </source>
</evidence>
<dbReference type="InterPro" id="IPR003439">
    <property type="entry name" value="ABC_transporter-like_ATP-bd"/>
</dbReference>
<dbReference type="PROSITE" id="PS50893">
    <property type="entry name" value="ABC_TRANSPORTER_2"/>
    <property type="match status" value="1"/>
</dbReference>
<dbReference type="Gene3D" id="3.40.50.300">
    <property type="entry name" value="P-loop containing nucleotide triphosphate hydrolases"/>
    <property type="match status" value="1"/>
</dbReference>
<dbReference type="PANTHER" id="PTHR42711">
    <property type="entry name" value="ABC TRANSPORTER ATP-BINDING PROTEIN"/>
    <property type="match status" value="1"/>
</dbReference>
<dbReference type="Proteomes" id="UP000466535">
    <property type="component" value="Unassembled WGS sequence"/>
</dbReference>
<dbReference type="OrthoDB" id="18209at2157"/>
<evidence type="ECO:0000256" key="4">
    <source>
        <dbReference type="ARBA" id="ARBA00022840"/>
    </source>
</evidence>
<proteinExistence type="inferred from homology"/>
<dbReference type="AlphaFoldDB" id="A0A6B0T110"/>
<keyword evidence="3" id="KW-0547">Nucleotide-binding</keyword>
<dbReference type="InterPro" id="IPR027417">
    <property type="entry name" value="P-loop_NTPase"/>
</dbReference>
<reference evidence="6 7" key="1">
    <citation type="submission" date="2019-12" db="EMBL/GenBank/DDBJ databases">
        <title>Isolation and characterization of three novel carbon monoxide-oxidizing members of Halobacteria from salione crusts and soils.</title>
        <authorList>
            <person name="Myers M.R."/>
            <person name="King G.M."/>
        </authorList>
    </citation>
    <scope>NUCLEOTIDE SEQUENCE [LARGE SCALE GENOMIC DNA]</scope>
    <source>
        <strain evidence="6 7">WSH3</strain>
    </source>
</reference>
<comment type="similarity">
    <text evidence="1">Belongs to the ABC transporter superfamily.</text>
</comment>
<dbReference type="GO" id="GO:0005524">
    <property type="term" value="F:ATP binding"/>
    <property type="evidence" value="ECO:0007669"/>
    <property type="project" value="UniProtKB-KW"/>
</dbReference>
<dbReference type="InterPro" id="IPR003593">
    <property type="entry name" value="AAA+_ATPase"/>
</dbReference>
<keyword evidence="4 6" id="KW-0067">ATP-binding</keyword>
<name>A0A6B0T110_9EURY</name>
<organism evidence="6 7">
    <name type="scientific">Halovenus carboxidivorans</name>
    <dbReference type="NCBI Taxonomy" id="2692199"/>
    <lineage>
        <taxon>Archaea</taxon>
        <taxon>Methanobacteriati</taxon>
        <taxon>Methanobacteriota</taxon>
        <taxon>Stenosarchaea group</taxon>
        <taxon>Halobacteria</taxon>
        <taxon>Halobacteriales</taxon>
        <taxon>Haloarculaceae</taxon>
        <taxon>Halovenus</taxon>
    </lineage>
</organism>
<dbReference type="SUPFAM" id="SSF52540">
    <property type="entry name" value="P-loop containing nucleoside triphosphate hydrolases"/>
    <property type="match status" value="1"/>
</dbReference>
<dbReference type="GO" id="GO:0016887">
    <property type="term" value="F:ATP hydrolysis activity"/>
    <property type="evidence" value="ECO:0007669"/>
    <property type="project" value="InterPro"/>
</dbReference>
<gene>
    <name evidence="6" type="ORF">GRX03_08260</name>
</gene>
<evidence type="ECO:0000256" key="1">
    <source>
        <dbReference type="ARBA" id="ARBA00005417"/>
    </source>
</evidence>
<dbReference type="InterPro" id="IPR050763">
    <property type="entry name" value="ABC_transporter_ATP-binding"/>
</dbReference>
<evidence type="ECO:0000256" key="2">
    <source>
        <dbReference type="ARBA" id="ARBA00022448"/>
    </source>
</evidence>
<dbReference type="CDD" id="cd03230">
    <property type="entry name" value="ABC_DR_subfamily_A"/>
    <property type="match status" value="1"/>
</dbReference>
<dbReference type="EMBL" id="WUUT01000003">
    <property type="protein sequence ID" value="MXR51595.1"/>
    <property type="molecule type" value="Genomic_DNA"/>
</dbReference>
<dbReference type="Pfam" id="PF00005">
    <property type="entry name" value="ABC_tran"/>
    <property type="match status" value="1"/>
</dbReference>
<evidence type="ECO:0000259" key="5">
    <source>
        <dbReference type="PROSITE" id="PS50893"/>
    </source>
</evidence>
<protein>
    <submittedName>
        <fullName evidence="6">ATP-binding cassette domain-containing protein</fullName>
    </submittedName>
</protein>
<dbReference type="PANTHER" id="PTHR42711:SF5">
    <property type="entry name" value="ABC TRANSPORTER ATP-BINDING PROTEIN NATA"/>
    <property type="match status" value="1"/>
</dbReference>
<evidence type="ECO:0000313" key="7">
    <source>
        <dbReference type="Proteomes" id="UP000466535"/>
    </source>
</evidence>
<comment type="caution">
    <text evidence="6">The sequence shown here is derived from an EMBL/GenBank/DDBJ whole genome shotgun (WGS) entry which is preliminary data.</text>
</comment>
<accession>A0A6B0T110</accession>
<dbReference type="RefSeq" id="WP_159763742.1">
    <property type="nucleotide sequence ID" value="NZ_WUUT01000003.1"/>
</dbReference>
<keyword evidence="7" id="KW-1185">Reference proteome</keyword>
<sequence length="255" mass="26756">MTTNQTTASRSNGASDDETALVADGVTREFGSVTVVKDVSLTVRRGELHALIGPNGSGKTTLLELLAGIRQPTTGTVRVEAETQPRTIGYLPQRPEFRPSFTALETLTFYASLVDDDPEALLSRVGLSDAANRRVEDLSGGMTRLLALGQALAGDPPIVLLDEPGSGLDPGMRARMIDIARSLAAEGAAVLYSTHDLALAEQHCDRISLVDAGHVVETAPPEALLTDHDTTTLRGVFEGVAGGSDDAVTVLGADR</sequence>